<keyword evidence="1" id="KW-0479">Metal-binding</keyword>
<dbReference type="Gene3D" id="2.80.10.50">
    <property type="match status" value="1"/>
</dbReference>
<dbReference type="Pfam" id="PF01400">
    <property type="entry name" value="Astacin"/>
    <property type="match status" value="1"/>
</dbReference>
<protein>
    <recommendedName>
        <fullName evidence="3">Peptidase M12A domain-containing protein</fullName>
    </recommendedName>
</protein>
<dbReference type="Gene3D" id="3.40.390.10">
    <property type="entry name" value="Collagenase (Catalytic Domain)"/>
    <property type="match status" value="1"/>
</dbReference>
<feature type="binding site" evidence="1">
    <location>
        <position position="143"/>
    </location>
    <ligand>
        <name>Zn(2+)</name>
        <dbReference type="ChEBI" id="CHEBI:29105"/>
        <note>catalytic</note>
    </ligand>
</feature>
<keyword evidence="2" id="KW-0732">Signal</keyword>
<sequence>MKFITFASLLLVSGSAVAALIPSERHYVFTGEQARDMEPWPNKTIDYFYDDSMASKDDLKVRIEDAIDYYEKNTSLKFVEVNTQLKTDLRIKLIPEGEDGINRATIGYNYDTPALVPRVMHLRDGVDVGVIMHELFHVAGFRHEHQRPDRDSHIDFDLDQIQADGSYKSSNYGKKSSSRTIGAYDHASISHYRSAYFGEKIDPERTEAVLAEVQPYARAFRLNFEDFTPENIFDNPSLHIQDLHNGTPLGALDFKFEDVPSSWHSALWDFVPTDTPNVYKIVSYWGDHNSLHVADAPFSPMPIKSDSSSFSLADATWEVIRDGNVFRIKNVSSGRYLTVGMGTLLYTDVESESRFLLQEVMTRGQYSDQELTPSDKLALSVHYNDFVRIQVADNTDSIADNKSLRMSHSDPYGDPMLEVLPIIDGNNQYWSAMWAMERKGSYFMIKNRWTNEYLNTENANFSQATEIRMDPAGTENHLGADISQWYSAQWELVIDDDSFKVRNRWTGRWLNVVSDSLVTEPSTFQNSVRWDFSRVDDEVYDWPVAN</sequence>
<dbReference type="KEGG" id="marq:MARGE09_P4070"/>
<accession>A0AAN1WLL6</accession>
<dbReference type="EMBL" id="AP023086">
    <property type="protein sequence ID" value="BCD99868.1"/>
    <property type="molecule type" value="Genomic_DNA"/>
</dbReference>
<proteinExistence type="predicted"/>
<dbReference type="InterPro" id="IPR006026">
    <property type="entry name" value="Peptidase_Metallo"/>
</dbReference>
<dbReference type="GO" id="GO:0004222">
    <property type="term" value="F:metalloendopeptidase activity"/>
    <property type="evidence" value="ECO:0007669"/>
    <property type="project" value="UniProtKB-UniRule"/>
</dbReference>
<dbReference type="SUPFAM" id="SSF55486">
    <property type="entry name" value="Metalloproteases ('zincins'), catalytic domain"/>
    <property type="match status" value="1"/>
</dbReference>
<feature type="active site" evidence="1">
    <location>
        <position position="134"/>
    </location>
</feature>
<evidence type="ECO:0000313" key="5">
    <source>
        <dbReference type="Proteomes" id="UP001320119"/>
    </source>
</evidence>
<keyword evidence="5" id="KW-1185">Reference proteome</keyword>
<dbReference type="PANTHER" id="PTHR10127">
    <property type="entry name" value="DISCOIDIN, CUB, EGF, LAMININ , AND ZINC METALLOPROTEASE DOMAIN CONTAINING"/>
    <property type="match status" value="1"/>
</dbReference>
<feature type="binding site" evidence="1">
    <location>
        <position position="133"/>
    </location>
    <ligand>
        <name>Zn(2+)</name>
        <dbReference type="ChEBI" id="CHEBI:29105"/>
        <note>catalytic</note>
    </ligand>
</feature>
<feature type="chain" id="PRO_5042879091" description="Peptidase M12A domain-containing protein" evidence="2">
    <location>
        <begin position="19"/>
        <end position="546"/>
    </location>
</feature>
<evidence type="ECO:0000256" key="2">
    <source>
        <dbReference type="SAM" id="SignalP"/>
    </source>
</evidence>
<dbReference type="SMART" id="SM00235">
    <property type="entry name" value="ZnMc"/>
    <property type="match status" value="1"/>
</dbReference>
<organism evidence="4 5">
    <name type="scientific">Marinagarivorans cellulosilyticus</name>
    <dbReference type="NCBI Taxonomy" id="2721545"/>
    <lineage>
        <taxon>Bacteria</taxon>
        <taxon>Pseudomonadati</taxon>
        <taxon>Pseudomonadota</taxon>
        <taxon>Gammaproteobacteria</taxon>
        <taxon>Cellvibrionales</taxon>
        <taxon>Cellvibrionaceae</taxon>
        <taxon>Marinagarivorans</taxon>
    </lineage>
</organism>
<comment type="caution">
    <text evidence="1">Lacks conserved residue(s) required for the propagation of feature annotation.</text>
</comment>
<dbReference type="AlphaFoldDB" id="A0AAN1WLL6"/>
<feature type="domain" description="Peptidase M12A" evidence="3">
    <location>
        <begin position="28"/>
        <end position="237"/>
    </location>
</feature>
<keyword evidence="1" id="KW-0645">Protease</keyword>
<evidence type="ECO:0000259" key="3">
    <source>
        <dbReference type="PROSITE" id="PS51864"/>
    </source>
</evidence>
<gene>
    <name evidence="4" type="ORF">MARGE09_P4070</name>
</gene>
<dbReference type="PANTHER" id="PTHR10127:SF850">
    <property type="entry name" value="METALLOENDOPEPTIDASE"/>
    <property type="match status" value="1"/>
</dbReference>
<evidence type="ECO:0000313" key="4">
    <source>
        <dbReference type="EMBL" id="BCD99868.1"/>
    </source>
</evidence>
<dbReference type="Proteomes" id="UP001320119">
    <property type="component" value="Chromosome"/>
</dbReference>
<dbReference type="RefSeq" id="WP_236985168.1">
    <property type="nucleotide sequence ID" value="NZ_AP023086.1"/>
</dbReference>
<dbReference type="InterPro" id="IPR024079">
    <property type="entry name" value="MetalloPept_cat_dom_sf"/>
</dbReference>
<keyword evidence="1" id="KW-0862">Zinc</keyword>
<evidence type="ECO:0000256" key="1">
    <source>
        <dbReference type="PROSITE-ProRule" id="PRU01211"/>
    </source>
</evidence>
<dbReference type="PROSITE" id="PS51864">
    <property type="entry name" value="ASTACIN"/>
    <property type="match status" value="1"/>
</dbReference>
<name>A0AAN1WLL6_9GAMM</name>
<keyword evidence="1" id="KW-0482">Metalloprotease</keyword>
<comment type="cofactor">
    <cofactor evidence="1">
        <name>Zn(2+)</name>
        <dbReference type="ChEBI" id="CHEBI:29105"/>
    </cofactor>
    <text evidence="1">Binds 1 zinc ion per subunit.</text>
</comment>
<dbReference type="CDD" id="cd23432">
    <property type="entry name" value="beta-trefoil_Ricin_EndoBetaGal-like"/>
    <property type="match status" value="1"/>
</dbReference>
<dbReference type="PRINTS" id="PR00480">
    <property type="entry name" value="ASTACIN"/>
</dbReference>
<feature type="binding site" evidence="1">
    <location>
        <position position="137"/>
    </location>
    <ligand>
        <name>Zn(2+)</name>
        <dbReference type="ChEBI" id="CHEBI:29105"/>
        <note>catalytic</note>
    </ligand>
</feature>
<keyword evidence="1" id="KW-0378">Hydrolase</keyword>
<reference evidence="4 5" key="1">
    <citation type="journal article" date="2022" name="IScience">
        <title>An ultrasensitive nanofiber-based assay for enzymatic hydrolysis and deep-sea microbial degradation of cellulose.</title>
        <authorList>
            <person name="Tsudome M."/>
            <person name="Tachioka M."/>
            <person name="Miyazaki M."/>
            <person name="Uchimura K."/>
            <person name="Tsuda M."/>
            <person name="Takaki Y."/>
            <person name="Deguchi S."/>
        </authorList>
    </citation>
    <scope>NUCLEOTIDE SEQUENCE [LARGE SCALE GENOMIC DNA]</scope>
    <source>
        <strain evidence="4 5">GE09</strain>
    </source>
</reference>
<feature type="signal peptide" evidence="2">
    <location>
        <begin position="1"/>
        <end position="18"/>
    </location>
</feature>
<dbReference type="GO" id="GO:0008270">
    <property type="term" value="F:zinc ion binding"/>
    <property type="evidence" value="ECO:0007669"/>
    <property type="project" value="UniProtKB-UniRule"/>
</dbReference>
<dbReference type="InterPro" id="IPR001506">
    <property type="entry name" value="Peptidase_M12A"/>
</dbReference>
<dbReference type="GO" id="GO:0006508">
    <property type="term" value="P:proteolysis"/>
    <property type="evidence" value="ECO:0007669"/>
    <property type="project" value="UniProtKB-KW"/>
</dbReference>